<dbReference type="PANTHER" id="PTHR19964:SF11">
    <property type="entry name" value="INAD-LIKE PROTEIN"/>
    <property type="match status" value="1"/>
</dbReference>
<keyword evidence="3" id="KW-0796">Tight junction</keyword>
<dbReference type="PROSITE" id="PS51022">
    <property type="entry name" value="L27"/>
    <property type="match status" value="1"/>
</dbReference>
<keyword evidence="13" id="KW-1185">Reference proteome</keyword>
<keyword evidence="4" id="KW-1003">Cell membrane</keyword>
<feature type="domain" description="PDZ" evidence="10">
    <location>
        <begin position="377"/>
        <end position="491"/>
    </location>
</feature>
<keyword evidence="8" id="KW-0472">Membrane</keyword>
<name>A0ABQ0ENM5_APOSI</name>
<feature type="compositionally biased region" description="Polar residues" evidence="9">
    <location>
        <begin position="543"/>
        <end position="559"/>
    </location>
</feature>
<dbReference type="CDD" id="cd06689">
    <property type="entry name" value="PDZ1_MUPP1-like"/>
    <property type="match status" value="1"/>
</dbReference>
<feature type="domain" description="PDZ" evidence="10">
    <location>
        <begin position="622"/>
        <end position="708"/>
    </location>
</feature>
<proteinExistence type="predicted"/>
<comment type="caution">
    <text evidence="12">The sequence shown here is derived from an EMBL/GenBank/DDBJ whole genome shotgun (WGS) entry which is preliminary data.</text>
</comment>
<evidence type="ECO:0000256" key="5">
    <source>
        <dbReference type="ARBA" id="ARBA00022553"/>
    </source>
</evidence>
<dbReference type="InterPro" id="IPR036034">
    <property type="entry name" value="PDZ_sf"/>
</dbReference>
<dbReference type="EMBL" id="BAAFST010000004">
    <property type="protein sequence ID" value="GAB1288655.1"/>
    <property type="molecule type" value="Genomic_DNA"/>
</dbReference>
<accession>A0ABQ0ENM5</accession>
<evidence type="ECO:0000313" key="13">
    <source>
        <dbReference type="Proteomes" id="UP001623349"/>
    </source>
</evidence>
<reference evidence="12 13" key="1">
    <citation type="submission" date="2024-08" db="EMBL/GenBank/DDBJ databases">
        <title>The draft genome of Apodemus speciosus.</title>
        <authorList>
            <person name="Nabeshima K."/>
            <person name="Suzuki S."/>
            <person name="Onuma M."/>
        </authorList>
    </citation>
    <scope>NUCLEOTIDE SEQUENCE [LARGE SCALE GENOMIC DNA]</scope>
    <source>
        <strain evidence="12">IB14-021</strain>
    </source>
</reference>
<dbReference type="Pfam" id="PF09045">
    <property type="entry name" value="L27_2"/>
    <property type="match status" value="1"/>
</dbReference>
<organism evidence="12 13">
    <name type="scientific">Apodemus speciosus</name>
    <name type="common">Large Japanese field mouse</name>
    <dbReference type="NCBI Taxonomy" id="105296"/>
    <lineage>
        <taxon>Eukaryota</taxon>
        <taxon>Metazoa</taxon>
        <taxon>Chordata</taxon>
        <taxon>Craniata</taxon>
        <taxon>Vertebrata</taxon>
        <taxon>Euteleostomi</taxon>
        <taxon>Mammalia</taxon>
        <taxon>Eutheria</taxon>
        <taxon>Euarchontoglires</taxon>
        <taxon>Glires</taxon>
        <taxon>Rodentia</taxon>
        <taxon>Myomorpha</taxon>
        <taxon>Muroidea</taxon>
        <taxon>Muridae</taxon>
        <taxon>Murinae</taxon>
        <taxon>Apodemus</taxon>
    </lineage>
</organism>
<evidence type="ECO:0000256" key="6">
    <source>
        <dbReference type="ARBA" id="ARBA00022737"/>
    </source>
</evidence>
<feature type="domain" description="PDZ" evidence="10">
    <location>
        <begin position="146"/>
        <end position="233"/>
    </location>
</feature>
<evidence type="ECO:0000256" key="7">
    <source>
        <dbReference type="ARBA" id="ARBA00022949"/>
    </source>
</evidence>
<dbReference type="CDD" id="cd06669">
    <property type="entry name" value="PDZ5_MUPP1-like"/>
    <property type="match status" value="1"/>
</dbReference>
<sequence length="937" mass="101834">MCFLEVIEKNNPKCLKILLQRMQVLQVLDRLRGKLREKGDTTQNEKLSAFYETLKSPLFNQILTLQQSIKQLKGQLSHIPSNCSASFDFSRKGLLVFTDGPITNGNAQRPCSDVTAPELLPWTQKSGNEDFNSVIQQMAQGRHVEYIDIERPSAGGLGFSVLALRSQSLGWVDIFVKEVHPGSVADRDHRLKENDQILAINGTPLDQNVSHQQAIALLQQAAGSLRLVVAREVGHTQGRTSTSSADTTLPATVCWGHIEDVELINDGSGLGFGIVGGKSSGVVVRTIVPGGLADRDGRLQTGDHILKIGGTNVQGMTSEQVAQVLRNCGNSVRMLVARDPVGEIAVTPPTPVSLPVALPAEAMRTLDSDSSLFETYNVELVKKDGQSLGIRIVGYVGTGHPGLVPEVLNTCPSACVEVSERDETSVSRDASGIYVKSIIPGSAAYHNGQIQVNDKIVAVDGVNIQGFANQDVVEVLRNAGQVVHLTLVRRKTSLPASPCEQSSSRETVAEPPKVPELTGSLKPETNLSMEAEEIGERLDNLKKNTVQGLEKPGTNSSKGTGEEAVFLHFSASSAVLPLTTIHAYPEEGPGSPESELKSRWENLLGPDYEVMVATLDTQIADDEELQKYSKLLPIHTLRLGMEVDSFDGHHYISSVVPGGPVDTLNLLQPEDELLEVNGMQLYGKSRREAVSFLKEVPPPFTLVCCRRLFDDEASVDEPRTMEPALLEAEVDHSVDVCIEDDDDGELALWSPEVKTVELVKDCKGLGFSILDYQVIGDPLDPTRCVIVIRSLVADGVAERSGELLPGDRLVSVNEFSLDNATLAEAVEVLKAVPPGVVHLGICKPLVFEEEKEEHFILHSNNNGDNCEPPETIADIHSSLILEAPQGFRDEPYLEELVDEPFLDLGKSLQFQQKDMDSSSEAWEMHEFLSLPSAGGQG</sequence>
<feature type="region of interest" description="Disordered" evidence="9">
    <location>
        <begin position="539"/>
        <end position="560"/>
    </location>
</feature>
<feature type="region of interest" description="Disordered" evidence="9">
    <location>
        <begin position="494"/>
        <end position="527"/>
    </location>
</feature>
<dbReference type="SUPFAM" id="SSF101288">
    <property type="entry name" value="L27 domain"/>
    <property type="match status" value="1"/>
</dbReference>
<keyword evidence="5" id="KW-0597">Phosphoprotein</keyword>
<dbReference type="InterPro" id="IPR051342">
    <property type="entry name" value="PDZ_scaffold"/>
</dbReference>
<feature type="domain" description="PDZ" evidence="10">
    <location>
        <begin position="755"/>
        <end position="836"/>
    </location>
</feature>
<dbReference type="InterPro" id="IPR001478">
    <property type="entry name" value="PDZ"/>
</dbReference>
<feature type="domain" description="L27" evidence="11">
    <location>
        <begin position="17"/>
        <end position="77"/>
    </location>
</feature>
<dbReference type="PANTHER" id="PTHR19964">
    <property type="entry name" value="MULTIPLE PDZ DOMAIN PROTEIN"/>
    <property type="match status" value="1"/>
</dbReference>
<comment type="subcellular location">
    <subcellularLocation>
        <location evidence="1">Apical cell membrane</location>
    </subcellularLocation>
    <subcellularLocation>
        <location evidence="2">Cell junction</location>
        <location evidence="2">Tight junction</location>
    </subcellularLocation>
</comment>
<protein>
    <submittedName>
        <fullName evidence="12">InaD-like protein</fullName>
    </submittedName>
</protein>
<gene>
    <name evidence="12" type="ORF">APTSU1_000388500</name>
</gene>
<dbReference type="InterPro" id="IPR015132">
    <property type="entry name" value="L27_2"/>
</dbReference>
<feature type="domain" description="PDZ" evidence="10">
    <location>
        <begin position="260"/>
        <end position="340"/>
    </location>
</feature>
<keyword evidence="7" id="KW-0965">Cell junction</keyword>
<dbReference type="CDD" id="cd06791">
    <property type="entry name" value="PDZ3_MUPP1-like"/>
    <property type="match status" value="1"/>
</dbReference>
<dbReference type="SUPFAM" id="SSF50156">
    <property type="entry name" value="PDZ domain-like"/>
    <property type="match status" value="5"/>
</dbReference>
<evidence type="ECO:0000256" key="8">
    <source>
        <dbReference type="ARBA" id="ARBA00023136"/>
    </source>
</evidence>
<dbReference type="Pfam" id="PF00595">
    <property type="entry name" value="PDZ"/>
    <property type="match status" value="5"/>
</dbReference>
<evidence type="ECO:0000256" key="9">
    <source>
        <dbReference type="SAM" id="MobiDB-lite"/>
    </source>
</evidence>
<dbReference type="Gene3D" id="2.30.42.10">
    <property type="match status" value="5"/>
</dbReference>
<keyword evidence="6" id="KW-0677">Repeat</keyword>
<dbReference type="SMART" id="SM00569">
    <property type="entry name" value="L27"/>
    <property type="match status" value="1"/>
</dbReference>
<evidence type="ECO:0000259" key="11">
    <source>
        <dbReference type="PROSITE" id="PS51022"/>
    </source>
</evidence>
<dbReference type="PROSITE" id="PS50106">
    <property type="entry name" value="PDZ"/>
    <property type="match status" value="5"/>
</dbReference>
<evidence type="ECO:0000259" key="10">
    <source>
        <dbReference type="PROSITE" id="PS50106"/>
    </source>
</evidence>
<evidence type="ECO:0000256" key="1">
    <source>
        <dbReference type="ARBA" id="ARBA00004221"/>
    </source>
</evidence>
<dbReference type="Gene3D" id="1.10.287.650">
    <property type="entry name" value="L27 domain"/>
    <property type="match status" value="1"/>
</dbReference>
<dbReference type="CDD" id="cd06667">
    <property type="entry name" value="PDZ2_MUPP1-like"/>
    <property type="match status" value="1"/>
</dbReference>
<dbReference type="InterPro" id="IPR036892">
    <property type="entry name" value="L27_dom_sf"/>
</dbReference>
<dbReference type="SMART" id="SM00228">
    <property type="entry name" value="PDZ"/>
    <property type="match status" value="5"/>
</dbReference>
<dbReference type="InterPro" id="IPR004172">
    <property type="entry name" value="L27_dom"/>
</dbReference>
<evidence type="ECO:0000256" key="4">
    <source>
        <dbReference type="ARBA" id="ARBA00022475"/>
    </source>
</evidence>
<dbReference type="Proteomes" id="UP001623349">
    <property type="component" value="Unassembled WGS sequence"/>
</dbReference>
<evidence type="ECO:0000256" key="2">
    <source>
        <dbReference type="ARBA" id="ARBA00004435"/>
    </source>
</evidence>
<evidence type="ECO:0000256" key="3">
    <source>
        <dbReference type="ARBA" id="ARBA00022427"/>
    </source>
</evidence>
<evidence type="ECO:0000313" key="12">
    <source>
        <dbReference type="EMBL" id="GAB1288655.1"/>
    </source>
</evidence>